<dbReference type="InterPro" id="IPR018927">
    <property type="entry name" value="Pilus_synth_Q_C"/>
</dbReference>
<feature type="signal peptide" evidence="2">
    <location>
        <begin position="1"/>
        <end position="26"/>
    </location>
</feature>
<sequence>MKINTSALLLCGLLLLAGGCVLRSPAQTSFDGLSAAYANDARILATRTAEELARRHAPAHTPVVLDRAPGVFGDVLEQQLRAAGFALASSGSGLGVSYRLGTLEADGTPQQGYVQVACSDGQMFSFTREVFTGTEPPLADALPEEHPLESRPLPERAPMATVPDQASAAAMLAATPSVKVYPVRRTATAAVVARRSGVPVKDFCRWNQVAPTTTLAKGSPVYLSEPPVGIIPVASSVPSPADVPEGQPVPQAVTPTPMPDPVSLPSRAQTSPALTLEKPKPSEPVAYAPVNMPTAPSPETSAPVTEPPVAPAPSTPTVSSEAPTPVAATAIEAVPVWEIHKGEMLRALMEGWAAIAGYSLIWNAQNDYEMRSSATFSGVFVDAVKSFFAALQANGLALRVTIYQGNKVMEVSEH</sequence>
<dbReference type="AlphaFoldDB" id="A0A1G7KAL5"/>
<evidence type="ECO:0000256" key="1">
    <source>
        <dbReference type="SAM" id="MobiDB-lite"/>
    </source>
</evidence>
<feature type="chain" id="PRO_5011712541" evidence="2">
    <location>
        <begin position="27"/>
        <end position="414"/>
    </location>
</feature>
<gene>
    <name evidence="4" type="ORF">SAMN05192586_10427</name>
</gene>
<dbReference type="Pfam" id="PF10671">
    <property type="entry name" value="TcpQ"/>
    <property type="match status" value="1"/>
</dbReference>
<feature type="region of interest" description="Disordered" evidence="1">
    <location>
        <begin position="238"/>
        <end position="323"/>
    </location>
</feature>
<keyword evidence="2" id="KW-0732">Signal</keyword>
<feature type="compositionally biased region" description="Pro residues" evidence="1">
    <location>
        <begin position="305"/>
        <end position="314"/>
    </location>
</feature>
<dbReference type="PROSITE" id="PS51257">
    <property type="entry name" value="PROKAR_LIPOPROTEIN"/>
    <property type="match status" value="1"/>
</dbReference>
<dbReference type="Proteomes" id="UP000199355">
    <property type="component" value="Unassembled WGS sequence"/>
</dbReference>
<evidence type="ECO:0000256" key="2">
    <source>
        <dbReference type="SAM" id="SignalP"/>
    </source>
</evidence>
<feature type="domain" description="Toxin co-regulated pilus biosynthesis protein Q C-terminal" evidence="3">
    <location>
        <begin position="336"/>
        <end position="413"/>
    </location>
</feature>
<keyword evidence="5" id="KW-1185">Reference proteome</keyword>
<dbReference type="EMBL" id="FNBX01000004">
    <property type="protein sequence ID" value="SDF34080.1"/>
    <property type="molecule type" value="Genomic_DNA"/>
</dbReference>
<protein>
    <submittedName>
        <fullName evidence="4">Conjugal transfer protein TrbH</fullName>
    </submittedName>
</protein>
<evidence type="ECO:0000313" key="4">
    <source>
        <dbReference type="EMBL" id="SDF34080.1"/>
    </source>
</evidence>
<reference evidence="5" key="1">
    <citation type="submission" date="2016-10" db="EMBL/GenBank/DDBJ databases">
        <authorList>
            <person name="Varghese N."/>
            <person name="Submissions S."/>
        </authorList>
    </citation>
    <scope>NUCLEOTIDE SEQUENCE [LARGE SCALE GENOMIC DNA]</scope>
    <source>
        <strain evidence="5">KHC7</strain>
    </source>
</reference>
<dbReference type="STRING" id="571438.SAMN05192586_10427"/>
<accession>A0A1G7KAL5</accession>
<dbReference type="Gene3D" id="3.55.50.70">
    <property type="match status" value="1"/>
</dbReference>
<evidence type="ECO:0000313" key="5">
    <source>
        <dbReference type="Proteomes" id="UP000199355"/>
    </source>
</evidence>
<name>A0A1G7KAL5_9BACT</name>
<organism evidence="4 5">
    <name type="scientific">Desulfovibrio legallii</name>
    <dbReference type="NCBI Taxonomy" id="571438"/>
    <lineage>
        <taxon>Bacteria</taxon>
        <taxon>Pseudomonadati</taxon>
        <taxon>Thermodesulfobacteriota</taxon>
        <taxon>Desulfovibrionia</taxon>
        <taxon>Desulfovibrionales</taxon>
        <taxon>Desulfovibrionaceae</taxon>
        <taxon>Desulfovibrio</taxon>
    </lineage>
</organism>
<evidence type="ECO:0000259" key="3">
    <source>
        <dbReference type="Pfam" id="PF10671"/>
    </source>
</evidence>
<proteinExistence type="predicted"/>
<dbReference type="RefSeq" id="WP_092152994.1">
    <property type="nucleotide sequence ID" value="NZ_FNBX01000004.1"/>
</dbReference>
<dbReference type="OrthoDB" id="5450570at2"/>